<dbReference type="PANTHER" id="PTHR42820">
    <property type="entry name" value="SHORT-CHAIN DEHYDROGENASE REDUCTASE"/>
    <property type="match status" value="1"/>
</dbReference>
<protein>
    <submittedName>
        <fullName evidence="1">HSD17B8 protein</fullName>
    </submittedName>
</protein>
<dbReference type="Gene3D" id="3.40.50.720">
    <property type="entry name" value="NAD(P)-binding Rossmann-like Domain"/>
    <property type="match status" value="1"/>
</dbReference>
<dbReference type="SUPFAM" id="SSF51735">
    <property type="entry name" value="NAD(P)-binding Rossmann-fold domains"/>
    <property type="match status" value="1"/>
</dbReference>
<accession>A0A8J9YT14</accession>
<evidence type="ECO:0000313" key="1">
    <source>
        <dbReference type="EMBL" id="CAH1241191.1"/>
    </source>
</evidence>
<dbReference type="InterPro" id="IPR002347">
    <property type="entry name" value="SDR_fam"/>
</dbReference>
<dbReference type="InterPro" id="IPR036291">
    <property type="entry name" value="NAD(P)-bd_dom_sf"/>
</dbReference>
<keyword evidence="2" id="KW-1185">Reference proteome</keyword>
<dbReference type="Proteomes" id="UP000838412">
    <property type="component" value="Chromosome 12"/>
</dbReference>
<reference evidence="1" key="1">
    <citation type="submission" date="2022-01" db="EMBL/GenBank/DDBJ databases">
        <authorList>
            <person name="Braso-Vives M."/>
        </authorList>
    </citation>
    <scope>NUCLEOTIDE SEQUENCE</scope>
</reference>
<dbReference type="OrthoDB" id="6376685at2759"/>
<organism evidence="1 2">
    <name type="scientific">Branchiostoma lanceolatum</name>
    <name type="common">Common lancelet</name>
    <name type="synonym">Amphioxus lanceolatum</name>
    <dbReference type="NCBI Taxonomy" id="7740"/>
    <lineage>
        <taxon>Eukaryota</taxon>
        <taxon>Metazoa</taxon>
        <taxon>Chordata</taxon>
        <taxon>Cephalochordata</taxon>
        <taxon>Leptocardii</taxon>
        <taxon>Amphioxiformes</taxon>
        <taxon>Branchiostomatidae</taxon>
        <taxon>Branchiostoma</taxon>
    </lineage>
</organism>
<dbReference type="AlphaFoldDB" id="A0A8J9YT14"/>
<dbReference type="Pfam" id="PF00106">
    <property type="entry name" value="adh_short"/>
    <property type="match status" value="1"/>
</dbReference>
<dbReference type="CDD" id="cd05233">
    <property type="entry name" value="SDR_c"/>
    <property type="match status" value="1"/>
</dbReference>
<dbReference type="PANTHER" id="PTHR42820:SF1">
    <property type="entry name" value="SHORT-CHAIN DEHYDROGENASE_REDUCTASE FAMILY PROTEIN"/>
    <property type="match status" value="1"/>
</dbReference>
<proteinExistence type="predicted"/>
<evidence type="ECO:0000313" key="2">
    <source>
        <dbReference type="Proteomes" id="UP000838412"/>
    </source>
</evidence>
<name>A0A8J9YT14_BRALA</name>
<gene>
    <name evidence="1" type="primary">HSD17B8</name>
    <name evidence="1" type="ORF">BLAG_LOCUS4937</name>
</gene>
<dbReference type="EMBL" id="OV696697">
    <property type="protein sequence ID" value="CAH1241191.1"/>
    <property type="molecule type" value="Genomic_DNA"/>
</dbReference>
<sequence length="106" mass="11179">MATIRGRHVALVTGGGSGIGRATAVRFAELGYSCVVADIDEQKAKETLRMLQTPGIAVQVDVTIATSVEAMVTAAVQASLRKPRLPHWYSSAESTDESASALVFQC</sequence>